<dbReference type="GO" id="GO:0005506">
    <property type="term" value="F:iron ion binding"/>
    <property type="evidence" value="ECO:0007669"/>
    <property type="project" value="InterPro"/>
</dbReference>
<dbReference type="InterPro" id="IPR009050">
    <property type="entry name" value="Globin-like_sf"/>
</dbReference>
<dbReference type="InterPro" id="IPR002339">
    <property type="entry name" value="Hemoglobin_pi"/>
</dbReference>
<gene>
    <name evidence="11" type="ORF">Cadr_000030931</name>
</gene>
<protein>
    <submittedName>
        <fullName evidence="11">Hemoglobin subunit alpha</fullName>
    </submittedName>
</protein>
<keyword evidence="7" id="KW-0479">Metal-binding</keyword>
<reference evidence="11 12" key="1">
    <citation type="journal article" date="2019" name="Mol. Ecol. Resour.">
        <title>Improving Illumina assemblies with Hi-C and long reads: an example with the North African dromedary.</title>
        <authorList>
            <person name="Elbers J.P."/>
            <person name="Rogers M.F."/>
            <person name="Perelman P.L."/>
            <person name="Proskuryakova A.A."/>
            <person name="Serdyukova N.A."/>
            <person name="Johnson W.E."/>
            <person name="Horin P."/>
            <person name="Corander J."/>
            <person name="Murphy D."/>
            <person name="Burger P.A."/>
        </authorList>
    </citation>
    <scope>NUCLEOTIDE SEQUENCE [LARGE SCALE GENOMIC DNA]</scope>
    <source>
        <strain evidence="11">Drom800</strain>
        <tissue evidence="11">Blood</tissue>
    </source>
</reference>
<dbReference type="Gene3D" id="1.10.490.10">
    <property type="entry name" value="Globins"/>
    <property type="match status" value="2"/>
</dbReference>
<sequence length="297" mass="32736">MGQPPPCHLTKAERTIVVSMWGKIATQGRLIGMECLKGECQLGMYPGQALLRFTRTKTYFPHFDLITGSAPLRAHGLHDVWLPWSTRKEPRQRGGRSVQAQRAARLFLRVGPVKLQVGAGLAQERAHIAQVWDLNRRHEAPFGAELLLRLTKKPIMVLSSKDKTNVKTAFGKIGGHAAEYGAEALERMFLGFPTTKTYFPHFDLSHGSAQVKAHGKKVGDALTKAADHLDDLPSALSALSDLHAHKLRVDPVNFKLLSHCLLVTVAAHHPGDFTPSVHASLDKFLANVSTVLTSKYR</sequence>
<dbReference type="CDD" id="cd08927">
    <property type="entry name" value="Hb-alpha-like"/>
    <property type="match status" value="1"/>
</dbReference>
<proteinExistence type="inferred from homology"/>
<accession>A0A5N4BZI4</accession>
<dbReference type="PRINTS" id="PR00815">
    <property type="entry name" value="PIHAEM"/>
</dbReference>
<dbReference type="Proteomes" id="UP000299084">
    <property type="component" value="Unassembled WGS sequence"/>
</dbReference>
<comment type="similarity">
    <text evidence="2 9">Belongs to the globin family.</text>
</comment>
<keyword evidence="4 9" id="KW-0813">Transport</keyword>
<feature type="domain" description="Globin" evidence="10">
    <location>
        <begin position="157"/>
        <end position="297"/>
    </location>
</feature>
<dbReference type="InterPro" id="IPR002338">
    <property type="entry name" value="Hemoglobin_a-typ"/>
</dbReference>
<dbReference type="GO" id="GO:0020037">
    <property type="term" value="F:heme binding"/>
    <property type="evidence" value="ECO:0007669"/>
    <property type="project" value="InterPro"/>
</dbReference>
<dbReference type="PRINTS" id="PR00612">
    <property type="entry name" value="ALPHAHAEM"/>
</dbReference>
<dbReference type="GO" id="GO:0004601">
    <property type="term" value="F:peroxidase activity"/>
    <property type="evidence" value="ECO:0007669"/>
    <property type="project" value="TreeGrafter"/>
</dbReference>
<dbReference type="GO" id="GO:0005833">
    <property type="term" value="C:hemoglobin complex"/>
    <property type="evidence" value="ECO:0007669"/>
    <property type="project" value="InterPro"/>
</dbReference>
<dbReference type="GO" id="GO:0031720">
    <property type="term" value="F:haptoglobin binding"/>
    <property type="evidence" value="ECO:0007669"/>
    <property type="project" value="TreeGrafter"/>
</dbReference>
<comment type="function">
    <text evidence="1">Involved in oxygen transport from the lung to the various peripheral tissues.</text>
</comment>
<dbReference type="InterPro" id="IPR012292">
    <property type="entry name" value="Globin/Proto"/>
</dbReference>
<keyword evidence="6 9" id="KW-0561">Oxygen transport</keyword>
<dbReference type="GO" id="GO:0043177">
    <property type="term" value="F:organic acid binding"/>
    <property type="evidence" value="ECO:0007669"/>
    <property type="project" value="TreeGrafter"/>
</dbReference>
<evidence type="ECO:0000313" key="11">
    <source>
        <dbReference type="EMBL" id="KAB1252030.1"/>
    </source>
</evidence>
<evidence type="ECO:0000259" key="10">
    <source>
        <dbReference type="PROSITE" id="PS01033"/>
    </source>
</evidence>
<dbReference type="GO" id="GO:0072562">
    <property type="term" value="C:blood microparticle"/>
    <property type="evidence" value="ECO:0007669"/>
    <property type="project" value="TreeGrafter"/>
</dbReference>
<dbReference type="GO" id="GO:0019825">
    <property type="term" value="F:oxygen binding"/>
    <property type="evidence" value="ECO:0007669"/>
    <property type="project" value="InterPro"/>
</dbReference>
<dbReference type="PANTHER" id="PTHR11442">
    <property type="entry name" value="HEMOGLOBIN FAMILY MEMBER"/>
    <property type="match status" value="1"/>
</dbReference>
<dbReference type="GO" id="GO:0005344">
    <property type="term" value="F:oxygen carrier activity"/>
    <property type="evidence" value="ECO:0007669"/>
    <property type="project" value="UniProtKB-KW"/>
</dbReference>
<dbReference type="AlphaFoldDB" id="A0A5N4BZI4"/>
<dbReference type="InterPro" id="IPR050056">
    <property type="entry name" value="Hemoglobin_oxygen_transport"/>
</dbReference>
<dbReference type="GO" id="GO:0042744">
    <property type="term" value="P:hydrogen peroxide catabolic process"/>
    <property type="evidence" value="ECO:0007669"/>
    <property type="project" value="TreeGrafter"/>
</dbReference>
<dbReference type="EMBL" id="JWIN03000071">
    <property type="protein sequence ID" value="KAB1252030.1"/>
    <property type="molecule type" value="Genomic_DNA"/>
</dbReference>
<name>A0A5N4BZI4_CAMDR</name>
<comment type="caution">
    <text evidence="11">The sequence shown here is derived from an EMBL/GenBank/DDBJ whole genome shotgun (WGS) entry which is preliminary data.</text>
</comment>
<evidence type="ECO:0000256" key="6">
    <source>
        <dbReference type="ARBA" id="ARBA00022621"/>
    </source>
</evidence>
<evidence type="ECO:0000256" key="2">
    <source>
        <dbReference type="ARBA" id="ARBA00008705"/>
    </source>
</evidence>
<keyword evidence="8" id="KW-0408">Iron</keyword>
<dbReference type="FunFam" id="1.10.490.10:FF:000002">
    <property type="entry name" value="Hemoglobin subunit alpha"/>
    <property type="match status" value="1"/>
</dbReference>
<evidence type="ECO:0000256" key="1">
    <source>
        <dbReference type="ARBA" id="ARBA00003705"/>
    </source>
</evidence>
<evidence type="ECO:0000256" key="7">
    <source>
        <dbReference type="ARBA" id="ARBA00022723"/>
    </source>
</evidence>
<dbReference type="InterPro" id="IPR000971">
    <property type="entry name" value="Globin"/>
</dbReference>
<dbReference type="Pfam" id="PF00042">
    <property type="entry name" value="Globin"/>
    <property type="match status" value="1"/>
</dbReference>
<evidence type="ECO:0000256" key="3">
    <source>
        <dbReference type="ARBA" id="ARBA00011125"/>
    </source>
</evidence>
<evidence type="ECO:0000256" key="9">
    <source>
        <dbReference type="RuleBase" id="RU000356"/>
    </source>
</evidence>
<evidence type="ECO:0000256" key="8">
    <source>
        <dbReference type="ARBA" id="ARBA00023004"/>
    </source>
</evidence>
<evidence type="ECO:0000256" key="4">
    <source>
        <dbReference type="ARBA" id="ARBA00022448"/>
    </source>
</evidence>
<comment type="subunit">
    <text evidence="3">Heterotetramer of two alpha chains and two beta chains.</text>
</comment>
<evidence type="ECO:0000256" key="5">
    <source>
        <dbReference type="ARBA" id="ARBA00022617"/>
    </source>
</evidence>
<dbReference type="GO" id="GO:0031838">
    <property type="term" value="C:haptoglobin-hemoglobin complex"/>
    <property type="evidence" value="ECO:0007669"/>
    <property type="project" value="TreeGrafter"/>
</dbReference>
<dbReference type="PROSITE" id="PS01033">
    <property type="entry name" value="GLOBIN"/>
    <property type="match status" value="1"/>
</dbReference>
<keyword evidence="5 9" id="KW-0349">Heme</keyword>
<organism evidence="11 12">
    <name type="scientific">Camelus dromedarius</name>
    <name type="common">Dromedary</name>
    <name type="synonym">Arabian camel</name>
    <dbReference type="NCBI Taxonomy" id="9838"/>
    <lineage>
        <taxon>Eukaryota</taxon>
        <taxon>Metazoa</taxon>
        <taxon>Chordata</taxon>
        <taxon>Craniata</taxon>
        <taxon>Vertebrata</taxon>
        <taxon>Euteleostomi</taxon>
        <taxon>Mammalia</taxon>
        <taxon>Eutheria</taxon>
        <taxon>Laurasiatheria</taxon>
        <taxon>Artiodactyla</taxon>
        <taxon>Tylopoda</taxon>
        <taxon>Camelidae</taxon>
        <taxon>Camelus</taxon>
    </lineage>
</organism>
<dbReference type="SUPFAM" id="SSF46458">
    <property type="entry name" value="Globin-like"/>
    <property type="match status" value="2"/>
</dbReference>
<dbReference type="PANTHER" id="PTHR11442:SF48">
    <property type="entry name" value="HEMOGLOBIN SUBUNIT ALPHA"/>
    <property type="match status" value="1"/>
</dbReference>
<keyword evidence="12" id="KW-1185">Reference proteome</keyword>
<evidence type="ECO:0000313" key="12">
    <source>
        <dbReference type="Proteomes" id="UP000299084"/>
    </source>
</evidence>